<feature type="non-terminal residue" evidence="2">
    <location>
        <position position="1"/>
    </location>
</feature>
<dbReference type="PANTHER" id="PTHR19211:SF14">
    <property type="entry name" value="ATP-BINDING CASSETTE SUB-FAMILY F MEMBER 1"/>
    <property type="match status" value="1"/>
</dbReference>
<dbReference type="PANTHER" id="PTHR19211">
    <property type="entry name" value="ATP-BINDING TRANSPORT PROTEIN-RELATED"/>
    <property type="match status" value="1"/>
</dbReference>
<reference evidence="3" key="1">
    <citation type="journal article" date="2019" name="Int. J. Syst. Evol. Microbiol.">
        <title>The Global Catalogue of Microorganisms (GCM) 10K type strain sequencing project: providing services to taxonomists for standard genome sequencing and annotation.</title>
        <authorList>
            <consortium name="The Broad Institute Genomics Platform"/>
            <consortium name="The Broad Institute Genome Sequencing Center for Infectious Disease"/>
            <person name="Wu L."/>
            <person name="Ma J."/>
        </authorList>
    </citation>
    <scope>NUCLEOTIDE SEQUENCE [LARGE SCALE GENOMIC DNA]</scope>
    <source>
        <strain evidence="3">JCM 31486</strain>
    </source>
</reference>
<dbReference type="Gene3D" id="3.40.50.300">
    <property type="entry name" value="P-loop containing nucleotide triphosphate hydrolases"/>
    <property type="match status" value="1"/>
</dbReference>
<name>A0ABW3MFR3_9PSEU</name>
<keyword evidence="2" id="KW-0547">Nucleotide-binding</keyword>
<dbReference type="GO" id="GO:0005524">
    <property type="term" value="F:ATP binding"/>
    <property type="evidence" value="ECO:0007669"/>
    <property type="project" value="UniProtKB-KW"/>
</dbReference>
<gene>
    <name evidence="2" type="ORF">ACFQ1S_26585</name>
</gene>
<organism evidence="2 3">
    <name type="scientific">Kibdelosporangium lantanae</name>
    <dbReference type="NCBI Taxonomy" id="1497396"/>
    <lineage>
        <taxon>Bacteria</taxon>
        <taxon>Bacillati</taxon>
        <taxon>Actinomycetota</taxon>
        <taxon>Actinomycetes</taxon>
        <taxon>Pseudonocardiales</taxon>
        <taxon>Pseudonocardiaceae</taxon>
        <taxon>Kibdelosporangium</taxon>
    </lineage>
</organism>
<keyword evidence="2" id="KW-0067">ATP-binding</keyword>
<evidence type="ECO:0000313" key="3">
    <source>
        <dbReference type="Proteomes" id="UP001597045"/>
    </source>
</evidence>
<evidence type="ECO:0000256" key="1">
    <source>
        <dbReference type="ARBA" id="ARBA00022737"/>
    </source>
</evidence>
<protein>
    <submittedName>
        <fullName evidence="2">ABC transporter ATP-binding protein</fullName>
    </submittedName>
</protein>
<sequence length="68" mass="7512">VALAMLIGRPPEVLLLDEPTNHLSLSLVEELEDALRQAPGAVVIASHDRWLRRTWSGDEMVLRAGRVA</sequence>
<dbReference type="SUPFAM" id="SSF52540">
    <property type="entry name" value="P-loop containing nucleoside triphosphate hydrolases"/>
    <property type="match status" value="1"/>
</dbReference>
<accession>A0ABW3MFR3</accession>
<evidence type="ECO:0000313" key="2">
    <source>
        <dbReference type="EMBL" id="MFD1048847.1"/>
    </source>
</evidence>
<keyword evidence="1" id="KW-0677">Repeat</keyword>
<comment type="caution">
    <text evidence="2">The sequence shown here is derived from an EMBL/GenBank/DDBJ whole genome shotgun (WGS) entry which is preliminary data.</text>
</comment>
<dbReference type="InterPro" id="IPR050611">
    <property type="entry name" value="ABCF"/>
</dbReference>
<dbReference type="Proteomes" id="UP001597045">
    <property type="component" value="Unassembled WGS sequence"/>
</dbReference>
<proteinExistence type="predicted"/>
<keyword evidence="3" id="KW-1185">Reference proteome</keyword>
<dbReference type="InterPro" id="IPR027417">
    <property type="entry name" value="P-loop_NTPase"/>
</dbReference>
<dbReference type="EMBL" id="JBHTIS010001828">
    <property type="protein sequence ID" value="MFD1048847.1"/>
    <property type="molecule type" value="Genomic_DNA"/>
</dbReference>